<dbReference type="Proteomes" id="UP000242715">
    <property type="component" value="Unassembled WGS sequence"/>
</dbReference>
<name>A0A2Z6LNV3_TRISU</name>
<evidence type="ECO:0000313" key="1">
    <source>
        <dbReference type="EMBL" id="GAU19872.1"/>
    </source>
</evidence>
<sequence>MVWDLEVPEESTRGLFRLTRLDIEKLKEFVVSKQKGRNENKKLHLSNFVVSIAYAWECQHVNVVSGVSVKSQDLRDGLLK</sequence>
<gene>
    <name evidence="1" type="ORF">TSUD_170980</name>
</gene>
<dbReference type="EMBL" id="DF973205">
    <property type="protein sequence ID" value="GAU19872.1"/>
    <property type="molecule type" value="Genomic_DNA"/>
</dbReference>
<evidence type="ECO:0000313" key="2">
    <source>
        <dbReference type="Proteomes" id="UP000242715"/>
    </source>
</evidence>
<organism evidence="1 2">
    <name type="scientific">Trifolium subterraneum</name>
    <name type="common">Subterranean clover</name>
    <dbReference type="NCBI Taxonomy" id="3900"/>
    <lineage>
        <taxon>Eukaryota</taxon>
        <taxon>Viridiplantae</taxon>
        <taxon>Streptophyta</taxon>
        <taxon>Embryophyta</taxon>
        <taxon>Tracheophyta</taxon>
        <taxon>Spermatophyta</taxon>
        <taxon>Magnoliopsida</taxon>
        <taxon>eudicotyledons</taxon>
        <taxon>Gunneridae</taxon>
        <taxon>Pentapetalae</taxon>
        <taxon>rosids</taxon>
        <taxon>fabids</taxon>
        <taxon>Fabales</taxon>
        <taxon>Fabaceae</taxon>
        <taxon>Papilionoideae</taxon>
        <taxon>50 kb inversion clade</taxon>
        <taxon>NPAAA clade</taxon>
        <taxon>Hologalegina</taxon>
        <taxon>IRL clade</taxon>
        <taxon>Trifolieae</taxon>
        <taxon>Trifolium</taxon>
    </lineage>
</organism>
<dbReference type="AlphaFoldDB" id="A0A2Z6LNV3"/>
<protein>
    <submittedName>
        <fullName evidence="1">Uncharacterized protein</fullName>
    </submittedName>
</protein>
<proteinExistence type="predicted"/>
<reference evidence="2" key="1">
    <citation type="journal article" date="2017" name="Front. Plant Sci.">
        <title>Climate Clever Clovers: New Paradigm to Reduce the Environmental Footprint of Ruminants by Breeding Low Methanogenic Forages Utilizing Haplotype Variation.</title>
        <authorList>
            <person name="Kaur P."/>
            <person name="Appels R."/>
            <person name="Bayer P.E."/>
            <person name="Keeble-Gagnere G."/>
            <person name="Wang J."/>
            <person name="Hirakawa H."/>
            <person name="Shirasawa K."/>
            <person name="Vercoe P."/>
            <person name="Stefanova K."/>
            <person name="Durmic Z."/>
            <person name="Nichols P."/>
            <person name="Revell C."/>
            <person name="Isobe S.N."/>
            <person name="Edwards D."/>
            <person name="Erskine W."/>
        </authorList>
    </citation>
    <scope>NUCLEOTIDE SEQUENCE [LARGE SCALE GENOMIC DNA]</scope>
    <source>
        <strain evidence="2">cv. Daliak</strain>
    </source>
</reference>
<dbReference type="OrthoDB" id="1430895at2759"/>
<keyword evidence="2" id="KW-1185">Reference proteome</keyword>
<accession>A0A2Z6LNV3</accession>